<dbReference type="GO" id="GO:0048471">
    <property type="term" value="C:perinuclear region of cytoplasm"/>
    <property type="evidence" value="ECO:0007669"/>
    <property type="project" value="TreeGrafter"/>
</dbReference>
<sequence>MRQQQKNKHFQNYIQINRINQLPQEAFQIYKYLFHFFLPSNYLKKFQLIGTFLKNHNFPQHMKKNNILQQNQIDTLNKDNLLKLLKNIQNKRVMNQNIQYFKSDMDFLNSSQTSFTDVQINFSSKNIFLKNQSKLISKFANFDELSTLILELRCDSLGLNGAIVLGTALSSCKNIQNLTLKILENQQFTAEGLSSLFHAFHGLTNLQTFKLSMGGNWVDDEGFQNISQALANCFNLQELNFNFFCNGVSNIGISRLASVLKNWSKLKILTLIFELNSIGIQGAFNLCSALQRSFSITSLTLNFYENYLNQENEKKLMKKIYKMKKLVKKSIYF</sequence>
<dbReference type="GO" id="GO:0005096">
    <property type="term" value="F:GTPase activator activity"/>
    <property type="evidence" value="ECO:0007669"/>
    <property type="project" value="UniProtKB-KW"/>
</dbReference>
<evidence type="ECO:0000313" key="4">
    <source>
        <dbReference type="EMBL" id="EWS76756.1"/>
    </source>
</evidence>
<dbReference type="InterPro" id="IPR027038">
    <property type="entry name" value="RanGap"/>
</dbReference>
<dbReference type="SUPFAM" id="SSF52047">
    <property type="entry name" value="RNI-like"/>
    <property type="match status" value="1"/>
</dbReference>
<gene>
    <name evidence="4" type="ORF">TTHERM_001292214</name>
</gene>
<keyword evidence="5" id="KW-1185">Reference proteome</keyword>
<dbReference type="Gene3D" id="3.80.10.10">
    <property type="entry name" value="Ribonuclease Inhibitor"/>
    <property type="match status" value="2"/>
</dbReference>
<dbReference type="AlphaFoldDB" id="W7XKR6"/>
<dbReference type="PANTHER" id="PTHR24113">
    <property type="entry name" value="RAN GTPASE-ACTIVATING PROTEIN 1"/>
    <property type="match status" value="1"/>
</dbReference>
<evidence type="ECO:0000256" key="3">
    <source>
        <dbReference type="ARBA" id="ARBA00022737"/>
    </source>
</evidence>
<dbReference type="Proteomes" id="UP000009168">
    <property type="component" value="Unassembled WGS sequence"/>
</dbReference>
<keyword evidence="3" id="KW-0677">Repeat</keyword>
<dbReference type="EMBL" id="GG662866">
    <property type="protein sequence ID" value="EWS76756.1"/>
    <property type="molecule type" value="Genomic_DNA"/>
</dbReference>
<dbReference type="GO" id="GO:0006913">
    <property type="term" value="P:nucleocytoplasmic transport"/>
    <property type="evidence" value="ECO:0007669"/>
    <property type="project" value="TreeGrafter"/>
</dbReference>
<organism evidence="4 5">
    <name type="scientific">Tetrahymena thermophila (strain SB210)</name>
    <dbReference type="NCBI Taxonomy" id="312017"/>
    <lineage>
        <taxon>Eukaryota</taxon>
        <taxon>Sar</taxon>
        <taxon>Alveolata</taxon>
        <taxon>Ciliophora</taxon>
        <taxon>Intramacronucleata</taxon>
        <taxon>Oligohymenophorea</taxon>
        <taxon>Hymenostomatida</taxon>
        <taxon>Tetrahymenina</taxon>
        <taxon>Tetrahymenidae</taxon>
        <taxon>Tetrahymena</taxon>
    </lineage>
</organism>
<protein>
    <recommendedName>
        <fullName evidence="6">Kinase domain protein</fullName>
    </recommendedName>
</protein>
<dbReference type="GO" id="GO:0031267">
    <property type="term" value="F:small GTPase binding"/>
    <property type="evidence" value="ECO:0007669"/>
    <property type="project" value="TreeGrafter"/>
</dbReference>
<dbReference type="InParanoid" id="W7XKR6"/>
<dbReference type="GO" id="GO:0005634">
    <property type="term" value="C:nucleus"/>
    <property type="evidence" value="ECO:0007669"/>
    <property type="project" value="TreeGrafter"/>
</dbReference>
<dbReference type="RefSeq" id="XP_012650704.1">
    <property type="nucleotide sequence ID" value="XM_012795250.1"/>
</dbReference>
<proteinExistence type="predicted"/>
<dbReference type="KEGG" id="tet:TTHERM_001292214"/>
<accession>W7XKR6</accession>
<keyword evidence="1" id="KW-0343">GTPase activation</keyword>
<dbReference type="InterPro" id="IPR032675">
    <property type="entry name" value="LRR_dom_sf"/>
</dbReference>
<dbReference type="PANTHER" id="PTHR24113:SF12">
    <property type="entry name" value="RAN GTPASE-ACTIVATING PROTEIN 1"/>
    <property type="match status" value="1"/>
</dbReference>
<evidence type="ECO:0008006" key="6">
    <source>
        <dbReference type="Google" id="ProtNLM"/>
    </source>
</evidence>
<dbReference type="GO" id="GO:0005829">
    <property type="term" value="C:cytosol"/>
    <property type="evidence" value="ECO:0007669"/>
    <property type="project" value="TreeGrafter"/>
</dbReference>
<evidence type="ECO:0000313" key="5">
    <source>
        <dbReference type="Proteomes" id="UP000009168"/>
    </source>
</evidence>
<evidence type="ECO:0000256" key="1">
    <source>
        <dbReference type="ARBA" id="ARBA00022468"/>
    </source>
</evidence>
<keyword evidence="2" id="KW-0433">Leucine-rich repeat</keyword>
<reference evidence="5" key="1">
    <citation type="journal article" date="2006" name="PLoS Biol.">
        <title>Macronuclear genome sequence of the ciliate Tetrahymena thermophila, a model eukaryote.</title>
        <authorList>
            <person name="Eisen J.A."/>
            <person name="Coyne R.S."/>
            <person name="Wu M."/>
            <person name="Wu D."/>
            <person name="Thiagarajan M."/>
            <person name="Wortman J.R."/>
            <person name="Badger J.H."/>
            <person name="Ren Q."/>
            <person name="Amedeo P."/>
            <person name="Jones K.M."/>
            <person name="Tallon L.J."/>
            <person name="Delcher A.L."/>
            <person name="Salzberg S.L."/>
            <person name="Silva J.C."/>
            <person name="Haas B.J."/>
            <person name="Majoros W.H."/>
            <person name="Farzad M."/>
            <person name="Carlton J.M."/>
            <person name="Smith R.K. Jr."/>
            <person name="Garg J."/>
            <person name="Pearlman R.E."/>
            <person name="Karrer K.M."/>
            <person name="Sun L."/>
            <person name="Manning G."/>
            <person name="Elde N.C."/>
            <person name="Turkewitz A.P."/>
            <person name="Asai D.J."/>
            <person name="Wilkes D.E."/>
            <person name="Wang Y."/>
            <person name="Cai H."/>
            <person name="Collins K."/>
            <person name="Stewart B.A."/>
            <person name="Lee S.R."/>
            <person name="Wilamowska K."/>
            <person name="Weinberg Z."/>
            <person name="Ruzzo W.L."/>
            <person name="Wloga D."/>
            <person name="Gaertig J."/>
            <person name="Frankel J."/>
            <person name="Tsao C.-C."/>
            <person name="Gorovsky M.A."/>
            <person name="Keeling P.J."/>
            <person name="Waller R.F."/>
            <person name="Patron N.J."/>
            <person name="Cherry J.M."/>
            <person name="Stover N.A."/>
            <person name="Krieger C.J."/>
            <person name="del Toro C."/>
            <person name="Ryder H.F."/>
            <person name="Williamson S.C."/>
            <person name="Barbeau R.A."/>
            <person name="Hamilton E.P."/>
            <person name="Orias E."/>
        </authorList>
    </citation>
    <scope>NUCLEOTIDE SEQUENCE [LARGE SCALE GENOMIC DNA]</scope>
    <source>
        <strain evidence="5">SB210</strain>
    </source>
</reference>
<dbReference type="GeneID" id="24442098"/>
<evidence type="ECO:0000256" key="2">
    <source>
        <dbReference type="ARBA" id="ARBA00022614"/>
    </source>
</evidence>
<name>W7XKR6_TETTS</name>